<sequence length="140" mass="15896">TDWSQEEKTQTSDTIDFDETYGVNVQFEESDDDDTANVYGEVQEDGDADDDNEGEEATFDVTLHANLSEENKKADGGLHPREIDAFWIQRKISKFYPDDPNTAQSKANEVLEILKTAGDDRETETKLVLLLDVSHFEFIK</sequence>
<dbReference type="AlphaFoldDB" id="A0A0B7B6H9"/>
<gene>
    <name evidence="3" type="primary">ORF165424</name>
</gene>
<evidence type="ECO:0000313" key="3">
    <source>
        <dbReference type="EMBL" id="CEK88457.1"/>
    </source>
</evidence>
<feature type="compositionally biased region" description="Acidic residues" evidence="1">
    <location>
        <begin position="42"/>
        <end position="54"/>
    </location>
</feature>
<organism evidence="3">
    <name type="scientific">Arion vulgaris</name>
    <dbReference type="NCBI Taxonomy" id="1028688"/>
    <lineage>
        <taxon>Eukaryota</taxon>
        <taxon>Metazoa</taxon>
        <taxon>Spiralia</taxon>
        <taxon>Lophotrochozoa</taxon>
        <taxon>Mollusca</taxon>
        <taxon>Gastropoda</taxon>
        <taxon>Heterobranchia</taxon>
        <taxon>Euthyneura</taxon>
        <taxon>Panpulmonata</taxon>
        <taxon>Eupulmonata</taxon>
        <taxon>Stylommatophora</taxon>
        <taxon>Helicina</taxon>
        <taxon>Arionoidea</taxon>
        <taxon>Arionidae</taxon>
        <taxon>Arion</taxon>
    </lineage>
</organism>
<feature type="region of interest" description="Disordered" evidence="1">
    <location>
        <begin position="27"/>
        <end position="54"/>
    </location>
</feature>
<dbReference type="InterPro" id="IPR041094">
    <property type="entry name" value="Brr2_helicase_PWI"/>
</dbReference>
<proteinExistence type="predicted"/>
<feature type="domain" description="Brr2 N-terminal helicase PWI" evidence="2">
    <location>
        <begin position="78"/>
        <end position="140"/>
    </location>
</feature>
<reference evidence="3" key="1">
    <citation type="submission" date="2014-12" db="EMBL/GenBank/DDBJ databases">
        <title>Insight into the proteome of Arion vulgaris.</title>
        <authorList>
            <person name="Aradska J."/>
            <person name="Bulat T."/>
            <person name="Smidak R."/>
            <person name="Sarate P."/>
            <person name="Gangsoo J."/>
            <person name="Sialana F."/>
            <person name="Bilban M."/>
            <person name="Lubec G."/>
        </authorList>
    </citation>
    <scope>NUCLEOTIDE SEQUENCE</scope>
    <source>
        <tissue evidence="3">Skin</tissue>
    </source>
</reference>
<evidence type="ECO:0000256" key="1">
    <source>
        <dbReference type="SAM" id="MobiDB-lite"/>
    </source>
</evidence>
<protein>
    <recommendedName>
        <fullName evidence="2">Brr2 N-terminal helicase PWI domain-containing protein</fullName>
    </recommendedName>
</protein>
<evidence type="ECO:0000259" key="2">
    <source>
        <dbReference type="Pfam" id="PF18149"/>
    </source>
</evidence>
<accession>A0A0B7B6H9</accession>
<name>A0A0B7B6H9_9EUPU</name>
<feature type="non-terminal residue" evidence="3">
    <location>
        <position position="1"/>
    </location>
</feature>
<feature type="non-terminal residue" evidence="3">
    <location>
        <position position="140"/>
    </location>
</feature>
<dbReference type="EMBL" id="HACG01041592">
    <property type="protein sequence ID" value="CEK88457.1"/>
    <property type="molecule type" value="Transcribed_RNA"/>
</dbReference>
<dbReference type="Pfam" id="PF18149">
    <property type="entry name" value="Helicase_PWI"/>
    <property type="match status" value="1"/>
</dbReference>